<evidence type="ECO:0000256" key="7">
    <source>
        <dbReference type="ARBA" id="ARBA00022737"/>
    </source>
</evidence>
<dbReference type="Proteomes" id="UP000694867">
    <property type="component" value="Unplaced"/>
</dbReference>
<gene>
    <name evidence="13" type="primary">LOC100908456</name>
</gene>
<evidence type="ECO:0000256" key="8">
    <source>
        <dbReference type="ARBA" id="ARBA00022989"/>
    </source>
</evidence>
<reference evidence="13" key="1">
    <citation type="submission" date="2025-08" db="UniProtKB">
        <authorList>
            <consortium name="RefSeq"/>
        </authorList>
    </citation>
    <scope>IDENTIFICATION</scope>
</reference>
<dbReference type="KEGG" id="goe:100908456"/>
<dbReference type="PANTHER" id="PTHR11485">
    <property type="entry name" value="TRANSFERRIN"/>
    <property type="match status" value="1"/>
</dbReference>
<dbReference type="GO" id="GO:0016757">
    <property type="term" value="F:glycosyltransferase activity"/>
    <property type="evidence" value="ECO:0007669"/>
    <property type="project" value="InterPro"/>
</dbReference>
<dbReference type="SUPFAM" id="SSF53448">
    <property type="entry name" value="Nucleotide-diphospho-sugar transferases"/>
    <property type="match status" value="1"/>
</dbReference>
<keyword evidence="12" id="KW-1185">Reference proteome</keyword>
<evidence type="ECO:0000259" key="11">
    <source>
        <dbReference type="PROSITE" id="PS51408"/>
    </source>
</evidence>
<dbReference type="PANTHER" id="PTHR11485:SF29">
    <property type="entry name" value="TRANSFERRIN 2"/>
    <property type="match status" value="1"/>
</dbReference>
<dbReference type="InterPro" id="IPR018195">
    <property type="entry name" value="Transferrin_Fe_BS"/>
</dbReference>
<feature type="domain" description="Transferrin-like" evidence="11">
    <location>
        <begin position="696"/>
        <end position="1028"/>
    </location>
</feature>
<feature type="domain" description="Transferrin-like" evidence="11">
    <location>
        <begin position="1093"/>
        <end position="1442"/>
    </location>
</feature>
<keyword evidence="9" id="KW-1015">Disulfide bond</keyword>
<evidence type="ECO:0000256" key="1">
    <source>
        <dbReference type="ARBA" id="ARBA00004613"/>
    </source>
</evidence>
<keyword evidence="7" id="KW-0677">Repeat</keyword>
<dbReference type="CDD" id="cd13529">
    <property type="entry name" value="PBP2_transferrin"/>
    <property type="match status" value="2"/>
</dbReference>
<dbReference type="Gene3D" id="3.90.550.10">
    <property type="entry name" value="Spore Coat Polysaccharide Biosynthesis Protein SpsA, Chain A"/>
    <property type="match status" value="1"/>
</dbReference>
<evidence type="ECO:0000256" key="2">
    <source>
        <dbReference type="ARBA" id="ARBA00004648"/>
    </source>
</evidence>
<dbReference type="GO" id="GO:0005789">
    <property type="term" value="C:endoplasmic reticulum membrane"/>
    <property type="evidence" value="ECO:0007669"/>
    <property type="project" value="UniProtKB-SubCell"/>
</dbReference>
<dbReference type="InterPro" id="IPR029044">
    <property type="entry name" value="Nucleotide-diphossugar_trans"/>
</dbReference>
<dbReference type="PROSITE" id="PS00206">
    <property type="entry name" value="TRANSFERRIN_LIKE_2"/>
    <property type="match status" value="1"/>
</dbReference>
<dbReference type="SMART" id="SM00094">
    <property type="entry name" value="TR_FER"/>
    <property type="match status" value="2"/>
</dbReference>
<dbReference type="GO" id="GO:0055037">
    <property type="term" value="C:recycling endosome"/>
    <property type="evidence" value="ECO:0007669"/>
    <property type="project" value="TreeGrafter"/>
</dbReference>
<dbReference type="GO" id="GO:0005769">
    <property type="term" value="C:early endosome"/>
    <property type="evidence" value="ECO:0007669"/>
    <property type="project" value="TreeGrafter"/>
</dbReference>
<organism evidence="12 13">
    <name type="scientific">Galendromus occidentalis</name>
    <name type="common">western predatory mite</name>
    <dbReference type="NCBI Taxonomy" id="34638"/>
    <lineage>
        <taxon>Eukaryota</taxon>
        <taxon>Metazoa</taxon>
        <taxon>Ecdysozoa</taxon>
        <taxon>Arthropoda</taxon>
        <taxon>Chelicerata</taxon>
        <taxon>Arachnida</taxon>
        <taxon>Acari</taxon>
        <taxon>Parasitiformes</taxon>
        <taxon>Mesostigmata</taxon>
        <taxon>Gamasina</taxon>
        <taxon>Phytoseioidea</taxon>
        <taxon>Phytoseiidae</taxon>
        <taxon>Typhlodrominae</taxon>
        <taxon>Galendromus</taxon>
    </lineage>
</organism>
<feature type="transmembrane region" description="Helical" evidence="10">
    <location>
        <begin position="21"/>
        <end position="38"/>
    </location>
</feature>
<dbReference type="SUPFAM" id="SSF53850">
    <property type="entry name" value="Periplasmic binding protein-like II"/>
    <property type="match status" value="2"/>
</dbReference>
<keyword evidence="10" id="KW-0472">Membrane</keyword>
<evidence type="ECO:0000256" key="6">
    <source>
        <dbReference type="ARBA" id="ARBA00022692"/>
    </source>
</evidence>
<evidence type="ECO:0000256" key="10">
    <source>
        <dbReference type="SAM" id="Phobius"/>
    </source>
</evidence>
<evidence type="ECO:0000256" key="3">
    <source>
        <dbReference type="ARBA" id="ARBA00010271"/>
    </source>
</evidence>
<comment type="similarity">
    <text evidence="3">Belongs to the glycosyltransferase 47 family.</text>
</comment>
<keyword evidence="4" id="KW-0964">Secreted</keyword>
<protein>
    <submittedName>
        <fullName evidence="13">Uncharacterized protein LOC100908456</fullName>
    </submittedName>
</protein>
<dbReference type="Gene3D" id="3.40.190.10">
    <property type="entry name" value="Periplasmic binding protein-like II"/>
    <property type="match status" value="4"/>
</dbReference>
<sequence length="1470" mass="166370">MHLLPEKNMTLDKTSHRWRTWPKLAIALLVAYALWLFFQNRSAQSYDKREFEPLLVQDTYYENDVIAGHSVPTELCTHWKCVDVHRCGKTAERITAYIYPITRYVDEDGNQVVPETSVEYMRMLEWLRKSHYFVTDPNDACLLVPSVDTLGVQHPMTPDVLNSLPFWGDGSNHLVFNQLQSTPRTGRAIHVSAALTDQTYRPGFDVSIPILPFSAYRIKDKGDKLRFSRAWSLAIPRWAELPDWAEKLVLNLAKSSPGVTLLEPCTKRRGKRCAYTTFSMAEPQKNVLMDYPKALENSDFCLIFSGVGVESALTFTEAVSAGCIPVLIHNEDRMILPFPERIDWLELAVNFNLERRPEIVKHLEKFSAAEIRFRREKLVSVFERYMSSPAVVMSTAMEILNERLFAQRSGQTYASDSIPRFAQKSRGFTAVILTYNRLESLRKLISLLQSVPSLAKILVVWNNPNVEPPSPLMKTTKSLVVVKSKENKLTNRFYPYKEIGTEAVLSLDDDILMLTSDELEFAFQVWCENADRIVGFPSRLHVWNNQTKRWHYESEWLNDISMVLTGAAIYHVNYGRHFFELDKSLRDYVDTKFNCEDILMNFLVANLTDGAPPVKVAPRKKFKPDTPSTAANSLSASLDHMKARSDCINKFVEAFGGMPLGISQCRADPVLFKDNLPLRLKRFNQIGVFGASSGNLTWCTVSDSEQLKCTEFAEAVRTSQRLHVELLCAQAPSKDQCMNFLDNQKVDLVELDPGEMYSGGGLHSVIPLLSELYGPEEQPGFYSVAVVHEYSNISDLHHLRGRRVCFSSVGDMAGWVVPMAHLIDNGIVEVNDCNNLVKSASQFFGPSCAPNSLLDKHNPTGDNPQKMCDICAGRAADRCSGNDPYANYDGAFRCLEKDGEVAFLKHTTIHEATADNPSRKFKYRLLCPDGRIESVDRHDQCNWGFVPPNVIATTSETPEDRRRLIQDFVIDSLRLFGKFPSKEVDVSNTGYNTNNPTSNHDFGSQLDSNRFGSNNNNNFYQSINSSEFRPPWETPMSQTFNIFNKYGNGSNLLIQDRTSRFVRLNGQKQTYAGFLGPHLEVFSQLGKCPVPSAGFCVTSTQEFEKCQQMRAAFRAQNLKPDIHCVLAPTQLVCMHMIHQGNADLAMFEAGDIYRAGQRFGLRPILAEQYNLDEPSYYAVGVAQQKDKDTDLLYLKGKRVCSGGMFTAAGYVIPLAFLLTNDRMRSYGCDSARAMSEFFSKGCVPGALNEEFATPYSTDYKSYRNLCDLCHGESRNYCSRDASEQFYGHSGAFRCLVEGGGEVAFVKHTTIFENTAGRNPLMWARNVAPEDFELLCRDGSRQTSDKYRECNLGKVAANAMMTSRHKIQQEMDAYVALFVYAQQFYGSKYSEEFTFKMFVSTFEHRDLIFQDSTQQLRPVPENKRNYRRYLGLDFLSAMRLVDCNVANAGHSIFSPSSLLIGLLIYVSLLKL</sequence>
<dbReference type="PROSITE" id="PS51408">
    <property type="entry name" value="TRANSFERRIN_LIKE_4"/>
    <property type="match status" value="2"/>
</dbReference>
<evidence type="ECO:0000313" key="12">
    <source>
        <dbReference type="Proteomes" id="UP000694867"/>
    </source>
</evidence>
<dbReference type="RefSeq" id="XP_003743289.1">
    <property type="nucleotide sequence ID" value="XM_003743241.2"/>
</dbReference>
<dbReference type="PRINTS" id="PR00422">
    <property type="entry name" value="TRANSFERRIN"/>
</dbReference>
<evidence type="ECO:0000256" key="5">
    <source>
        <dbReference type="ARBA" id="ARBA00022679"/>
    </source>
</evidence>
<dbReference type="GO" id="GO:0005886">
    <property type="term" value="C:plasma membrane"/>
    <property type="evidence" value="ECO:0007669"/>
    <property type="project" value="TreeGrafter"/>
</dbReference>
<name>A0AAJ6VY99_9ACAR</name>
<dbReference type="Pfam" id="PF03016">
    <property type="entry name" value="Exostosin_GT47"/>
    <property type="match status" value="1"/>
</dbReference>
<dbReference type="GO" id="GO:0006826">
    <property type="term" value="P:iron ion transport"/>
    <property type="evidence" value="ECO:0007669"/>
    <property type="project" value="TreeGrafter"/>
</dbReference>
<dbReference type="Pfam" id="PF09258">
    <property type="entry name" value="Glyco_transf_64"/>
    <property type="match status" value="1"/>
</dbReference>
<evidence type="ECO:0000256" key="4">
    <source>
        <dbReference type="ARBA" id="ARBA00022525"/>
    </source>
</evidence>
<dbReference type="GeneID" id="100908456"/>
<dbReference type="FunFam" id="3.40.190.10:FF:000095">
    <property type="entry name" value="Lactotransferrin"/>
    <property type="match status" value="1"/>
</dbReference>
<keyword evidence="6 10" id="KW-0812">Transmembrane</keyword>
<dbReference type="InterPro" id="IPR001156">
    <property type="entry name" value="Transferrin-like_dom"/>
</dbReference>
<dbReference type="GO" id="GO:1901135">
    <property type="term" value="P:carbohydrate derivative metabolic process"/>
    <property type="evidence" value="ECO:0007669"/>
    <property type="project" value="UniProtKB-ARBA"/>
</dbReference>
<keyword evidence="5" id="KW-0808">Transferase</keyword>
<evidence type="ECO:0000256" key="9">
    <source>
        <dbReference type="ARBA" id="ARBA00023157"/>
    </source>
</evidence>
<comment type="subcellular location">
    <subcellularLocation>
        <location evidence="2">Endoplasmic reticulum membrane</location>
        <topology evidence="2">Single-pass type II membrane protein</topology>
    </subcellularLocation>
    <subcellularLocation>
        <location evidence="1">Secreted</location>
    </subcellularLocation>
</comment>
<dbReference type="GO" id="GO:0005615">
    <property type="term" value="C:extracellular space"/>
    <property type="evidence" value="ECO:0007669"/>
    <property type="project" value="TreeGrafter"/>
</dbReference>
<proteinExistence type="inferred from homology"/>
<keyword evidence="8 10" id="KW-1133">Transmembrane helix</keyword>
<dbReference type="Pfam" id="PF00405">
    <property type="entry name" value="Transferrin"/>
    <property type="match status" value="2"/>
</dbReference>
<dbReference type="InterPro" id="IPR040911">
    <property type="entry name" value="Exostosin_GT47"/>
</dbReference>
<evidence type="ECO:0000313" key="13">
    <source>
        <dbReference type="RefSeq" id="XP_003743289.1"/>
    </source>
</evidence>
<accession>A0AAJ6VY99</accession>
<dbReference type="InterPro" id="IPR015338">
    <property type="entry name" value="GT64_dom"/>
</dbReference>